<organism evidence="2 3">
    <name type="scientific">Raphidocelis subcapitata</name>
    <dbReference type="NCBI Taxonomy" id="307507"/>
    <lineage>
        <taxon>Eukaryota</taxon>
        <taxon>Viridiplantae</taxon>
        <taxon>Chlorophyta</taxon>
        <taxon>core chlorophytes</taxon>
        <taxon>Chlorophyceae</taxon>
        <taxon>CS clade</taxon>
        <taxon>Sphaeropleales</taxon>
        <taxon>Selenastraceae</taxon>
        <taxon>Raphidocelis</taxon>
    </lineage>
</organism>
<gene>
    <name evidence="2" type="ORF">Rsub_08429</name>
</gene>
<feature type="region of interest" description="Disordered" evidence="1">
    <location>
        <begin position="317"/>
        <end position="355"/>
    </location>
</feature>
<sequence length="470" mass="47954">MAVAPVPFMGTVGAPHTPFPGFACGLQGGARFELVARDAHCPPEFVLDPCFALVTLAVLSHCRLRLRPTNASPACQGAAFNGGITGDNTAAGTLLLPRRGGGTVRLQPSRVAFDPGDALLRVSFHSCGLAFRAAADGAGPPPAGAGAEGGPRGGAPQVGLMCIAVGTPVLVAIAAAMLLAASAHEQGDAAEPGAARTGFKRREAVLLWQSRGSLGAGAAQGAAGAAAPALLQPLLQLLPQDLPQDSCGQGDTTRAGAADWEAAAGGLEARRQRRRHCRKRQQLWMSEALDRAAVRGALDALLPFGARLAAGRDADADGFGSSGSDDDSGSSSDSGSSGRASPTGPCPGPAAASDSGAVAIAAARRTRQLRKKLRRPLFVGHESEAGELRAYQRGAVDADGSRVARLFRFAPVACPPQLAPIDESDWDSDGDAEAGRLRAAGAADAKPASGTAAQRGARKRRWLWGRHPRG</sequence>
<evidence type="ECO:0000313" key="3">
    <source>
        <dbReference type="Proteomes" id="UP000247498"/>
    </source>
</evidence>
<dbReference type="EMBL" id="BDRX01000071">
    <property type="protein sequence ID" value="GBF95839.1"/>
    <property type="molecule type" value="Genomic_DNA"/>
</dbReference>
<protein>
    <submittedName>
        <fullName evidence="2">Uncharacterized protein</fullName>
    </submittedName>
</protein>
<keyword evidence="3" id="KW-1185">Reference proteome</keyword>
<feature type="region of interest" description="Disordered" evidence="1">
    <location>
        <begin position="420"/>
        <end position="470"/>
    </location>
</feature>
<name>A0A2V0P8E9_9CHLO</name>
<dbReference type="AlphaFoldDB" id="A0A2V0P8E9"/>
<feature type="compositionally biased region" description="Basic residues" evidence="1">
    <location>
        <begin position="456"/>
        <end position="470"/>
    </location>
</feature>
<accession>A0A2V0P8E9</accession>
<proteinExistence type="predicted"/>
<feature type="compositionally biased region" description="Acidic residues" evidence="1">
    <location>
        <begin position="422"/>
        <end position="432"/>
    </location>
</feature>
<evidence type="ECO:0000313" key="2">
    <source>
        <dbReference type="EMBL" id="GBF95839.1"/>
    </source>
</evidence>
<dbReference type="Proteomes" id="UP000247498">
    <property type="component" value="Unassembled WGS sequence"/>
</dbReference>
<feature type="compositionally biased region" description="Low complexity" evidence="1">
    <location>
        <begin position="437"/>
        <end position="453"/>
    </location>
</feature>
<dbReference type="InParanoid" id="A0A2V0P8E9"/>
<feature type="compositionally biased region" description="Low complexity" evidence="1">
    <location>
        <begin position="317"/>
        <end position="341"/>
    </location>
</feature>
<comment type="caution">
    <text evidence="2">The sequence shown here is derived from an EMBL/GenBank/DDBJ whole genome shotgun (WGS) entry which is preliminary data.</text>
</comment>
<evidence type="ECO:0000256" key="1">
    <source>
        <dbReference type="SAM" id="MobiDB-lite"/>
    </source>
</evidence>
<reference evidence="2 3" key="1">
    <citation type="journal article" date="2018" name="Sci. Rep.">
        <title>Raphidocelis subcapitata (=Pseudokirchneriella subcapitata) provides an insight into genome evolution and environmental adaptations in the Sphaeropleales.</title>
        <authorList>
            <person name="Suzuki S."/>
            <person name="Yamaguchi H."/>
            <person name="Nakajima N."/>
            <person name="Kawachi M."/>
        </authorList>
    </citation>
    <scope>NUCLEOTIDE SEQUENCE [LARGE SCALE GENOMIC DNA]</scope>
    <source>
        <strain evidence="2 3">NIES-35</strain>
    </source>
</reference>